<evidence type="ECO:0000256" key="3">
    <source>
        <dbReference type="ARBA" id="ARBA00010663"/>
    </source>
</evidence>
<proteinExistence type="inferred from homology"/>
<feature type="transmembrane region" description="Helical" evidence="12">
    <location>
        <begin position="148"/>
        <end position="170"/>
    </location>
</feature>
<dbReference type="Ensembl" id="ENSEAST00005064228.1">
    <property type="protein sequence ID" value="ENSEASP00005042574.1"/>
    <property type="gene ID" value="ENSEASG00005038439.1"/>
</dbReference>
<dbReference type="Pfam" id="PF13853">
    <property type="entry name" value="7tm_4"/>
    <property type="match status" value="1"/>
</dbReference>
<protein>
    <recommendedName>
        <fullName evidence="12">Olfactory receptor</fullName>
    </recommendedName>
</protein>
<dbReference type="PRINTS" id="PR00237">
    <property type="entry name" value="GPCRRHODOPSN"/>
</dbReference>
<dbReference type="GeneTree" id="ENSGT00940000163286"/>
<sequence length="373" mass="41872">MDVANVSTVSEFVLLGLSNSWELRMFSFIVFSMFYVATMDCFRANLQPASMGKANSSVVSEFVLLGLSSSQELQLFFFVFFSTLYVVIVLGNLLIIITVTSDNSLRSPMYFLLGNLSFVDTCQASFATPKMIADFLSEHKTISFSGCIAQIFFIHLFTGGEMVLLVSMAYDRYVAICKPLHYVVIVNQRTCTVLVMISWTVGLIHTVSQLSFTVNLPLCGPNIVDSFFCDLPRVTKLACLDSYTIEILIVVNSGILSLSTFSLLVSSYIIIFVTVWFKSSATMAKAFSTLAAHITVVILFFGPCIFIYVWPFTIYPVDKVLAIFYTIFTPILNPIIYTLRNRDMKAAMRKIVTHYLRPKKISETPLAVRSSFY</sequence>
<feature type="transmembrane region" description="Helical" evidence="12">
    <location>
        <begin position="76"/>
        <end position="97"/>
    </location>
</feature>
<dbReference type="GO" id="GO:0004930">
    <property type="term" value="F:G protein-coupled receptor activity"/>
    <property type="evidence" value="ECO:0007669"/>
    <property type="project" value="UniProtKB-KW"/>
</dbReference>
<feature type="transmembrane region" description="Helical" evidence="12">
    <location>
        <begin position="23"/>
        <end position="42"/>
    </location>
</feature>
<comment type="subcellular location">
    <subcellularLocation>
        <location evidence="12">Cell membrane</location>
        <topology evidence="12">Multi-pass membrane protein</topology>
    </subcellularLocation>
    <subcellularLocation>
        <location evidence="2">Membrane</location>
        <topology evidence="2">Multi-pass membrane protein</topology>
    </subcellularLocation>
</comment>
<feature type="transmembrane region" description="Helical" evidence="12">
    <location>
        <begin position="191"/>
        <end position="212"/>
    </location>
</feature>
<dbReference type="InterPro" id="IPR050427">
    <property type="entry name" value="Olfactory_Receptors"/>
</dbReference>
<keyword evidence="8" id="KW-1015">Disulfide bond</keyword>
<keyword evidence="9 11" id="KW-0675">Receptor</keyword>
<dbReference type="FunFam" id="1.20.1070.10:FF:000012">
    <property type="entry name" value="Olfactory receptor"/>
    <property type="match status" value="1"/>
</dbReference>
<dbReference type="Proteomes" id="UP000694387">
    <property type="component" value="Chromosome 2"/>
</dbReference>
<reference evidence="14" key="2">
    <citation type="submission" date="2025-08" db="UniProtKB">
        <authorList>
            <consortium name="Ensembl"/>
        </authorList>
    </citation>
    <scope>IDENTIFICATION</scope>
</reference>
<evidence type="ECO:0000256" key="12">
    <source>
        <dbReference type="RuleBase" id="RU363047"/>
    </source>
</evidence>
<feature type="domain" description="G-protein coupled receptors family 1 profile" evidence="13">
    <location>
        <begin position="91"/>
        <end position="337"/>
    </location>
</feature>
<feature type="transmembrane region" description="Helical" evidence="12">
    <location>
        <begin position="289"/>
        <end position="310"/>
    </location>
</feature>
<evidence type="ECO:0000256" key="8">
    <source>
        <dbReference type="ARBA" id="ARBA00023157"/>
    </source>
</evidence>
<keyword evidence="10 11" id="KW-0807">Transducer</keyword>
<evidence type="ECO:0000256" key="2">
    <source>
        <dbReference type="ARBA" id="ARBA00004141"/>
    </source>
</evidence>
<keyword evidence="12" id="KW-0716">Sensory transduction</keyword>
<reference evidence="14 15" key="1">
    <citation type="journal article" date="2020" name="Nat. Commun.">
        <title>Donkey genomes provide new insights into domestication and selection for coat color.</title>
        <authorList>
            <person name="Wang"/>
            <person name="C."/>
            <person name="Li"/>
            <person name="H."/>
            <person name="Guo"/>
            <person name="Y."/>
            <person name="Huang"/>
            <person name="J."/>
            <person name="Sun"/>
            <person name="Y."/>
            <person name="Min"/>
            <person name="J."/>
            <person name="Wang"/>
            <person name="J."/>
            <person name="Fang"/>
            <person name="X."/>
            <person name="Zhao"/>
            <person name="Z."/>
            <person name="Wang"/>
            <person name="S."/>
            <person name="Zhang"/>
            <person name="Y."/>
            <person name="Liu"/>
            <person name="Q."/>
            <person name="Jiang"/>
            <person name="Q."/>
            <person name="Wang"/>
            <person name="X."/>
            <person name="Guo"/>
            <person name="Y."/>
            <person name="Yang"/>
            <person name="C."/>
            <person name="Wang"/>
            <person name="Y."/>
            <person name="Tian"/>
            <person name="F."/>
            <person name="Zhuang"/>
            <person name="G."/>
            <person name="Fan"/>
            <person name="Y."/>
            <person name="Gao"/>
            <person name="Q."/>
            <person name="Li"/>
            <person name="Y."/>
            <person name="Ju"/>
            <person name="Z."/>
            <person name="Li"/>
            <person name="J."/>
            <person name="Li"/>
            <person name="R."/>
            <person name="Hou"/>
            <person name="M."/>
            <person name="Yang"/>
            <person name="G."/>
            <person name="Liu"/>
            <person name="G."/>
            <person name="Liu"/>
            <person name="W."/>
            <person name="Guo"/>
            <person name="J."/>
            <person name="Pan"/>
            <person name="S."/>
            <person name="Fan"/>
            <person name="G."/>
            <person name="Zhang"/>
            <person name="W."/>
            <person name="Zhang"/>
            <person name="R."/>
            <person name="Yu"/>
            <person name="J."/>
            <person name="Zhang"/>
            <person name="X."/>
            <person name="Yin"/>
            <person name="Q."/>
            <person name="Ji"/>
            <person name="C."/>
            <person name="Jin"/>
            <person name="Y."/>
            <person name="Yue"/>
            <person name="G."/>
            <person name="Liu"/>
            <person name="M."/>
            <person name="Xu"/>
            <person name="J."/>
            <person name="Liu"/>
            <person name="S."/>
            <person name="Jordana"/>
            <person name="J."/>
            <person name="Noce"/>
            <person name="A."/>
            <person name="Amills"/>
            <person name="M."/>
            <person name="Wu"/>
            <person name="D.D."/>
            <person name="Li"/>
            <person name="S."/>
            <person name="Zhou"/>
            <person name="X. and Zhong"/>
            <person name="J."/>
        </authorList>
    </citation>
    <scope>NUCLEOTIDE SEQUENCE [LARGE SCALE GENOMIC DNA]</scope>
</reference>
<keyword evidence="5 12" id="KW-1133">Transmembrane helix</keyword>
<gene>
    <name evidence="14" type="primary">OR4K5</name>
</gene>
<evidence type="ECO:0000256" key="6">
    <source>
        <dbReference type="ARBA" id="ARBA00023040"/>
    </source>
</evidence>
<dbReference type="PROSITE" id="PS50262">
    <property type="entry name" value="G_PROTEIN_RECEP_F1_2"/>
    <property type="match status" value="1"/>
</dbReference>
<dbReference type="PANTHER" id="PTHR48002">
    <property type="entry name" value="OLFACTORY RECEPTOR"/>
    <property type="match status" value="1"/>
</dbReference>
<evidence type="ECO:0000256" key="5">
    <source>
        <dbReference type="ARBA" id="ARBA00022989"/>
    </source>
</evidence>
<dbReference type="CDD" id="cd15226">
    <property type="entry name" value="7tmA_OR4-like"/>
    <property type="match status" value="1"/>
</dbReference>
<dbReference type="GO" id="GO:0005886">
    <property type="term" value="C:plasma membrane"/>
    <property type="evidence" value="ECO:0007669"/>
    <property type="project" value="UniProtKB-SubCell"/>
</dbReference>
<dbReference type="Gene3D" id="1.20.1070.10">
    <property type="entry name" value="Rhodopsin 7-helix transmembrane proteins"/>
    <property type="match status" value="1"/>
</dbReference>
<keyword evidence="7 12" id="KW-0472">Membrane</keyword>
<dbReference type="AlphaFoldDB" id="A0A9L0INW8"/>
<evidence type="ECO:0000256" key="10">
    <source>
        <dbReference type="ARBA" id="ARBA00023224"/>
    </source>
</evidence>
<feature type="transmembrane region" description="Helical" evidence="12">
    <location>
        <begin position="255"/>
        <end position="277"/>
    </location>
</feature>
<keyword evidence="6 11" id="KW-0297">G-protein coupled receptor</keyword>
<evidence type="ECO:0000313" key="15">
    <source>
        <dbReference type="Proteomes" id="UP000694387"/>
    </source>
</evidence>
<dbReference type="PRINTS" id="PR00245">
    <property type="entry name" value="OLFACTORYR"/>
</dbReference>
<evidence type="ECO:0000313" key="14">
    <source>
        <dbReference type="Ensembl" id="ENSEASP00005042574.1"/>
    </source>
</evidence>
<dbReference type="InterPro" id="IPR017452">
    <property type="entry name" value="GPCR_Rhodpsn_7TM"/>
</dbReference>
<accession>A0A9L0INW8</accession>
<evidence type="ECO:0000256" key="9">
    <source>
        <dbReference type="ARBA" id="ARBA00023170"/>
    </source>
</evidence>
<name>A0A9L0INW8_EQUAS</name>
<dbReference type="SUPFAM" id="SSF81321">
    <property type="entry name" value="Family A G protein-coupled receptor-like"/>
    <property type="match status" value="1"/>
</dbReference>
<keyword evidence="12" id="KW-1003">Cell membrane</keyword>
<organism evidence="14 15">
    <name type="scientific">Equus asinus</name>
    <name type="common">Donkey</name>
    <name type="synonym">Equus africanus asinus</name>
    <dbReference type="NCBI Taxonomy" id="9793"/>
    <lineage>
        <taxon>Eukaryota</taxon>
        <taxon>Metazoa</taxon>
        <taxon>Chordata</taxon>
        <taxon>Craniata</taxon>
        <taxon>Vertebrata</taxon>
        <taxon>Euteleostomi</taxon>
        <taxon>Mammalia</taxon>
        <taxon>Eutheria</taxon>
        <taxon>Laurasiatheria</taxon>
        <taxon>Perissodactyla</taxon>
        <taxon>Equidae</taxon>
        <taxon>Equus</taxon>
    </lineage>
</organism>
<evidence type="ECO:0000256" key="11">
    <source>
        <dbReference type="RuleBase" id="RU000688"/>
    </source>
</evidence>
<keyword evidence="15" id="KW-1185">Reference proteome</keyword>
<evidence type="ECO:0000256" key="7">
    <source>
        <dbReference type="ARBA" id="ARBA00023136"/>
    </source>
</evidence>
<evidence type="ECO:0000259" key="13">
    <source>
        <dbReference type="PROSITE" id="PS50262"/>
    </source>
</evidence>
<comment type="function">
    <text evidence="1">Putative odorant or sperm cell receptor.</text>
</comment>
<keyword evidence="4 11" id="KW-0812">Transmembrane</keyword>
<dbReference type="InterPro" id="IPR000276">
    <property type="entry name" value="GPCR_Rhodpsn"/>
</dbReference>
<comment type="similarity">
    <text evidence="3 11">Belongs to the G-protein coupled receptor 1 family.</text>
</comment>
<dbReference type="InterPro" id="IPR000725">
    <property type="entry name" value="Olfact_rcpt"/>
</dbReference>
<evidence type="ECO:0000256" key="1">
    <source>
        <dbReference type="ARBA" id="ARBA00003929"/>
    </source>
</evidence>
<feature type="transmembrane region" description="Helical" evidence="12">
    <location>
        <begin position="322"/>
        <end position="339"/>
    </location>
</feature>
<dbReference type="PROSITE" id="PS00237">
    <property type="entry name" value="G_PROTEIN_RECEP_F1_1"/>
    <property type="match status" value="1"/>
</dbReference>
<dbReference type="GO" id="GO:0004984">
    <property type="term" value="F:olfactory receptor activity"/>
    <property type="evidence" value="ECO:0007669"/>
    <property type="project" value="InterPro"/>
</dbReference>
<keyword evidence="12" id="KW-0552">Olfaction</keyword>
<reference evidence="14" key="3">
    <citation type="submission" date="2025-09" db="UniProtKB">
        <authorList>
            <consortium name="Ensembl"/>
        </authorList>
    </citation>
    <scope>IDENTIFICATION</scope>
</reference>
<evidence type="ECO:0000256" key="4">
    <source>
        <dbReference type="ARBA" id="ARBA00022692"/>
    </source>
</evidence>